<reference evidence="2 3" key="1">
    <citation type="submission" date="2024-05" db="EMBL/GenBank/DDBJ databases">
        <authorList>
            <person name="Kim H.-Y."/>
            <person name="Kim E."/>
            <person name="Cai Y."/>
            <person name="Yang S.-M."/>
            <person name="Lee W."/>
        </authorList>
    </citation>
    <scope>NUCLEOTIDE SEQUENCE [LARGE SCALE GENOMIC DNA]</scope>
    <source>
        <strain evidence="2 3">FBL11</strain>
    </source>
</reference>
<keyword evidence="1" id="KW-0812">Transmembrane</keyword>
<comment type="caution">
    <text evidence="2">The sequence shown here is derived from an EMBL/GenBank/DDBJ whole genome shotgun (WGS) entry which is preliminary data.</text>
</comment>
<proteinExistence type="predicted"/>
<evidence type="ECO:0000313" key="2">
    <source>
        <dbReference type="EMBL" id="MEN2751324.1"/>
    </source>
</evidence>
<keyword evidence="1" id="KW-0472">Membrane</keyword>
<dbReference type="RefSeq" id="WP_299219581.1">
    <property type="nucleotide sequence ID" value="NZ_JBDGHN010000002.1"/>
</dbReference>
<dbReference type="EMBL" id="JBDGHN010000002">
    <property type="protein sequence ID" value="MEN2751324.1"/>
    <property type="molecule type" value="Genomic_DNA"/>
</dbReference>
<organism evidence="2 3">
    <name type="scientific">Psychrobacter saeujeotis</name>
    <dbReference type="NCBI Taxonomy" id="3143436"/>
    <lineage>
        <taxon>Bacteria</taxon>
        <taxon>Pseudomonadati</taxon>
        <taxon>Pseudomonadota</taxon>
        <taxon>Gammaproteobacteria</taxon>
        <taxon>Moraxellales</taxon>
        <taxon>Moraxellaceae</taxon>
        <taxon>Psychrobacter</taxon>
    </lineage>
</organism>
<protein>
    <submittedName>
        <fullName evidence="2">Uncharacterized protein</fullName>
    </submittedName>
</protein>
<feature type="transmembrane region" description="Helical" evidence="1">
    <location>
        <begin position="7"/>
        <end position="26"/>
    </location>
</feature>
<dbReference type="Proteomes" id="UP001461960">
    <property type="component" value="Unassembled WGS sequence"/>
</dbReference>
<gene>
    <name evidence="2" type="ORF">AAIR29_06715</name>
</gene>
<sequence length="80" mass="9129">MEIIGIVLFIIGVIISFIYGIKLIIIAFQESILWGLLYLFLPFANLYFIITRWEKCKASVFKILLSIPFLVIGAMLGSMQ</sequence>
<keyword evidence="1" id="KW-1133">Transmembrane helix</keyword>
<feature type="transmembrane region" description="Helical" evidence="1">
    <location>
        <begin position="59"/>
        <end position="79"/>
    </location>
</feature>
<evidence type="ECO:0000256" key="1">
    <source>
        <dbReference type="SAM" id="Phobius"/>
    </source>
</evidence>
<name>A0ABU9X7E0_9GAMM</name>
<accession>A0ABU9X7E0</accession>
<keyword evidence="3" id="KW-1185">Reference proteome</keyword>
<evidence type="ECO:0000313" key="3">
    <source>
        <dbReference type="Proteomes" id="UP001461960"/>
    </source>
</evidence>
<feature type="transmembrane region" description="Helical" evidence="1">
    <location>
        <begin position="32"/>
        <end position="50"/>
    </location>
</feature>